<reference evidence="3" key="2">
    <citation type="submission" date="2025-09" db="UniProtKB">
        <authorList>
            <consortium name="Ensembl"/>
        </authorList>
    </citation>
    <scope>IDENTIFICATION</scope>
</reference>
<dbReference type="Proteomes" id="UP000694423">
    <property type="component" value="Unplaced"/>
</dbReference>
<dbReference type="InterPro" id="IPR001810">
    <property type="entry name" value="F-box_dom"/>
</dbReference>
<dbReference type="OrthoDB" id="3219396at2759"/>
<dbReference type="InterPro" id="IPR036047">
    <property type="entry name" value="F-box-like_dom_sf"/>
</dbReference>
<dbReference type="SUPFAM" id="SSF81383">
    <property type="entry name" value="F-box domain"/>
    <property type="match status" value="1"/>
</dbReference>
<evidence type="ECO:0000313" key="4">
    <source>
        <dbReference type="Proteomes" id="UP000694423"/>
    </source>
</evidence>
<feature type="compositionally biased region" description="Low complexity" evidence="1">
    <location>
        <begin position="18"/>
        <end position="40"/>
    </location>
</feature>
<accession>A0A8C4K9L7</accession>
<reference evidence="3" key="1">
    <citation type="submission" date="2025-08" db="UniProtKB">
        <authorList>
            <consortium name="Ensembl"/>
        </authorList>
    </citation>
    <scope>IDENTIFICATION</scope>
</reference>
<feature type="domain" description="F-box" evidence="2">
    <location>
        <begin position="72"/>
        <end position="118"/>
    </location>
</feature>
<name>A0A8C4K9L7_DRONO</name>
<dbReference type="CDD" id="cd22093">
    <property type="entry name" value="F-box_FBXO15"/>
    <property type="match status" value="1"/>
</dbReference>
<gene>
    <name evidence="3" type="primary">FBXO15</name>
</gene>
<dbReference type="GO" id="GO:0019005">
    <property type="term" value="C:SCF ubiquitin ligase complex"/>
    <property type="evidence" value="ECO:0007669"/>
    <property type="project" value="TreeGrafter"/>
</dbReference>
<protein>
    <submittedName>
        <fullName evidence="3">F-box protein 15</fullName>
    </submittedName>
</protein>
<feature type="region of interest" description="Disordered" evidence="1">
    <location>
        <begin position="17"/>
        <end position="40"/>
    </location>
</feature>
<dbReference type="SMART" id="SM00256">
    <property type="entry name" value="FBOX"/>
    <property type="match status" value="1"/>
</dbReference>
<organism evidence="3 4">
    <name type="scientific">Dromaius novaehollandiae</name>
    <name type="common">Emu</name>
    <dbReference type="NCBI Taxonomy" id="8790"/>
    <lineage>
        <taxon>Eukaryota</taxon>
        <taxon>Metazoa</taxon>
        <taxon>Chordata</taxon>
        <taxon>Craniata</taxon>
        <taxon>Vertebrata</taxon>
        <taxon>Euteleostomi</taxon>
        <taxon>Archelosauria</taxon>
        <taxon>Archosauria</taxon>
        <taxon>Dinosauria</taxon>
        <taxon>Saurischia</taxon>
        <taxon>Theropoda</taxon>
        <taxon>Coelurosauria</taxon>
        <taxon>Aves</taxon>
        <taxon>Palaeognathae</taxon>
        <taxon>Casuariiformes</taxon>
        <taxon>Dromaiidae</taxon>
        <taxon>Dromaius</taxon>
    </lineage>
</organism>
<evidence type="ECO:0000313" key="3">
    <source>
        <dbReference type="Ensembl" id="ENSDNVP00000020953.1"/>
    </source>
</evidence>
<dbReference type="PROSITE" id="PS50181">
    <property type="entry name" value="FBOX"/>
    <property type="match status" value="1"/>
</dbReference>
<proteinExistence type="predicted"/>
<keyword evidence="4" id="KW-1185">Reference proteome</keyword>
<dbReference type="PANTHER" id="PTHR46731:SF1">
    <property type="entry name" value="F-BOX ONLY PROTEIN 15"/>
    <property type="match status" value="1"/>
</dbReference>
<dbReference type="PANTHER" id="PTHR46731">
    <property type="entry name" value="F-BOX ONLY PROTEIN 15"/>
    <property type="match status" value="1"/>
</dbReference>
<sequence length="512" mass="57624">MATGRGWVLRCYSRGRARAAPPGAAEAAPPSLAPGSRSRSRSFAARPVEFSGTENADVKSQYWTTFVKQKPNVCIESMPSEMLLKIFSYLDAVSLLYAGCANKRFYDLANDNGIWLKIYSSHFLPKRTIWKMNSETEAVSLDCAAVQDTKPGYWKKEYIFRQIAAVKTRVMQLVKPVDPHTGLPCKNREAIRASGLSWVIVLKDRNGKEYVMEQADLSFKDTSVTILWYSTSWPCLNVLSTLELCGVTPLLPDQSRAASKNGPRRRSLMAKYSLSNLTKTSVAVGADKLVQLFGLNPGLLLGLWKGKNEIAFVMASLHYHQLLERSTLGSATVQYVLSPHKPTLDDVDPEYGLHDYNLHLDMHSGSHTCMCGTFKNLFCRKGDIQNGYLRLMVVSVTDNAKHLPIIGTVGLYWKTDVFKGNVKDCYLMDVTVLDETRKPFWCFSAPVYMQLSCKTSGLYDYMGHIYTTEYADSEGKVSVDLVWLEETKEYYVVNLVLYISTKKVNSWYGTNY</sequence>
<dbReference type="Pfam" id="PF12937">
    <property type="entry name" value="F-box-like"/>
    <property type="match status" value="1"/>
</dbReference>
<evidence type="ECO:0000256" key="1">
    <source>
        <dbReference type="SAM" id="MobiDB-lite"/>
    </source>
</evidence>
<dbReference type="Ensembl" id="ENSDNVT00000025285.1">
    <property type="protein sequence ID" value="ENSDNVP00000020953.1"/>
    <property type="gene ID" value="ENSDNVG00000014678.1"/>
</dbReference>
<evidence type="ECO:0000259" key="2">
    <source>
        <dbReference type="PROSITE" id="PS50181"/>
    </source>
</evidence>
<dbReference type="AlphaFoldDB" id="A0A8C4K9L7"/>
<dbReference type="Gene3D" id="1.20.1280.50">
    <property type="match status" value="1"/>
</dbReference>